<protein>
    <submittedName>
        <fullName evidence="6">Putative LacI family transcriptional regulator</fullName>
    </submittedName>
</protein>
<keyword evidence="3" id="KW-0238">DNA-binding</keyword>
<organism evidence="6 7">
    <name type="scientific">Caldilinea aerophila (strain DSM 14535 / JCM 11387 / NBRC 104270 / STL-6-O1)</name>
    <dbReference type="NCBI Taxonomy" id="926550"/>
    <lineage>
        <taxon>Bacteria</taxon>
        <taxon>Bacillati</taxon>
        <taxon>Chloroflexota</taxon>
        <taxon>Caldilineae</taxon>
        <taxon>Caldilineales</taxon>
        <taxon>Caldilineaceae</taxon>
        <taxon>Caldilinea</taxon>
    </lineage>
</organism>
<dbReference type="InterPro" id="IPR000843">
    <property type="entry name" value="HTH_LacI"/>
</dbReference>
<dbReference type="CDD" id="cd01392">
    <property type="entry name" value="HTH_LacI"/>
    <property type="match status" value="1"/>
</dbReference>
<dbReference type="SUPFAM" id="SSF47413">
    <property type="entry name" value="lambda repressor-like DNA-binding domains"/>
    <property type="match status" value="1"/>
</dbReference>
<evidence type="ECO:0000256" key="1">
    <source>
        <dbReference type="ARBA" id="ARBA00022491"/>
    </source>
</evidence>
<evidence type="ECO:0000259" key="5">
    <source>
        <dbReference type="PROSITE" id="PS50932"/>
    </source>
</evidence>
<dbReference type="InterPro" id="IPR046335">
    <property type="entry name" value="LacI/GalR-like_sensor"/>
</dbReference>
<feature type="domain" description="HTH lacI-type" evidence="5">
    <location>
        <begin position="1"/>
        <end position="45"/>
    </location>
</feature>
<evidence type="ECO:0000313" key="6">
    <source>
        <dbReference type="EMBL" id="BAM01358.1"/>
    </source>
</evidence>
<keyword evidence="1" id="KW-0678">Repressor</keyword>
<keyword evidence="2" id="KW-0805">Transcription regulation</keyword>
<dbReference type="InterPro" id="IPR010982">
    <property type="entry name" value="Lambda_DNA-bd_dom_sf"/>
</dbReference>
<evidence type="ECO:0000256" key="2">
    <source>
        <dbReference type="ARBA" id="ARBA00023015"/>
    </source>
</evidence>
<proteinExistence type="predicted"/>
<dbReference type="STRING" id="926550.CLDAP_33180"/>
<evidence type="ECO:0000313" key="7">
    <source>
        <dbReference type="Proteomes" id="UP000007880"/>
    </source>
</evidence>
<dbReference type="PROSITE" id="PS50932">
    <property type="entry name" value="HTH_LACI_2"/>
    <property type="match status" value="1"/>
</dbReference>
<dbReference type="SUPFAM" id="SSF53822">
    <property type="entry name" value="Periplasmic binding protein-like I"/>
    <property type="match status" value="1"/>
</dbReference>
<dbReference type="KEGG" id="cap:CLDAP_33180"/>
<dbReference type="Proteomes" id="UP000007880">
    <property type="component" value="Chromosome"/>
</dbReference>
<dbReference type="Pfam" id="PF13377">
    <property type="entry name" value="Peripla_BP_3"/>
    <property type="match status" value="1"/>
</dbReference>
<dbReference type="PANTHER" id="PTHR30146">
    <property type="entry name" value="LACI-RELATED TRANSCRIPTIONAL REPRESSOR"/>
    <property type="match status" value="1"/>
</dbReference>
<evidence type="ECO:0000256" key="3">
    <source>
        <dbReference type="ARBA" id="ARBA00023125"/>
    </source>
</evidence>
<dbReference type="Gene3D" id="1.10.260.40">
    <property type="entry name" value="lambda repressor-like DNA-binding domains"/>
    <property type="match status" value="1"/>
</dbReference>
<dbReference type="eggNOG" id="COG1609">
    <property type="taxonomic scope" value="Bacteria"/>
</dbReference>
<keyword evidence="7" id="KW-1185">Reference proteome</keyword>
<keyword evidence="4" id="KW-0804">Transcription</keyword>
<name>I0I7X0_CALAS</name>
<dbReference type="EMBL" id="AP012337">
    <property type="protein sequence ID" value="BAM01358.1"/>
    <property type="molecule type" value="Genomic_DNA"/>
</dbReference>
<dbReference type="SMART" id="SM00354">
    <property type="entry name" value="HTH_LACI"/>
    <property type="match status" value="1"/>
</dbReference>
<dbReference type="CDD" id="cd06288">
    <property type="entry name" value="PBP1_sucrose_transcription_regulator"/>
    <property type="match status" value="1"/>
</dbReference>
<reference evidence="6 7" key="1">
    <citation type="submission" date="2012-02" db="EMBL/GenBank/DDBJ databases">
        <title>Complete genome sequence of Caldilinea aerophila DSM 14535 (= NBRC 102666).</title>
        <authorList>
            <person name="Oguchi A."/>
            <person name="Hosoyama A."/>
            <person name="Sekine M."/>
            <person name="Fukai R."/>
            <person name="Kato Y."/>
            <person name="Nakamura S."/>
            <person name="Hanada S."/>
            <person name="Yamazaki S."/>
            <person name="Fujita N."/>
        </authorList>
    </citation>
    <scope>NUCLEOTIDE SEQUENCE [LARGE SCALE GENOMIC DNA]</scope>
    <source>
        <strain evidence="7">DSM 14535 / JCM 11387 / NBRC 104270 / STL-6-O1</strain>
    </source>
</reference>
<dbReference type="PANTHER" id="PTHR30146:SF148">
    <property type="entry name" value="HTH-TYPE TRANSCRIPTIONAL REPRESSOR PURR-RELATED"/>
    <property type="match status" value="1"/>
</dbReference>
<sequence>MSIATVSRVLNNIDHPVGAETRRRILACAENLGYRPNLAARSLRTDRSATVGIITDDITSPFATKIIRGIQDRLRQAGYLCVIISADWDPDAEREAIHDLVSRSIDGIIFSETWHHTAADLLDLATKPYVFVHRQFAAPGQYSTIPDERYGAHLVMTHLISLGHRRIGYINGPEHYYASALRLAGYREELEHAGIAFDPTLVARGDWGLESGYVAMQRLLEVQPRLTALFAGNDLMAAGAIYALQDAGLRVPEDVAVVGYDDREISRTFRPRLTTVTLPCYEMGQAAAQMLLDRMAGKSEIADEVQVRGSLLVRESCGAQSNPTAVYEATTREKRQSRR</sequence>
<dbReference type="GO" id="GO:0003700">
    <property type="term" value="F:DNA-binding transcription factor activity"/>
    <property type="evidence" value="ECO:0007669"/>
    <property type="project" value="TreeGrafter"/>
</dbReference>
<dbReference type="HOGENOM" id="CLU_037628_6_1_0"/>
<dbReference type="InterPro" id="IPR028082">
    <property type="entry name" value="Peripla_BP_I"/>
</dbReference>
<dbReference type="Gene3D" id="3.40.50.2300">
    <property type="match status" value="2"/>
</dbReference>
<gene>
    <name evidence="6" type="ordered locus">CLDAP_33180</name>
</gene>
<evidence type="ECO:0000256" key="4">
    <source>
        <dbReference type="ARBA" id="ARBA00023163"/>
    </source>
</evidence>
<dbReference type="Pfam" id="PF00356">
    <property type="entry name" value="LacI"/>
    <property type="match status" value="1"/>
</dbReference>
<dbReference type="AlphaFoldDB" id="I0I7X0"/>
<accession>I0I7X0</accession>
<dbReference type="GO" id="GO:0000976">
    <property type="term" value="F:transcription cis-regulatory region binding"/>
    <property type="evidence" value="ECO:0007669"/>
    <property type="project" value="TreeGrafter"/>
</dbReference>